<protein>
    <submittedName>
        <fullName evidence="1">Uncharacterized protein</fullName>
    </submittedName>
</protein>
<reference evidence="1 2" key="1">
    <citation type="submission" date="2021-07" db="EMBL/GenBank/DDBJ databases">
        <authorList>
            <person name="Palmer J.M."/>
        </authorList>
    </citation>
    <scope>NUCLEOTIDE SEQUENCE [LARGE SCALE GENOMIC DNA]</scope>
    <source>
        <strain evidence="1 2">AT_MEX2019</strain>
        <tissue evidence="1">Muscle</tissue>
    </source>
</reference>
<dbReference type="EMBL" id="JAHUTI010059794">
    <property type="protein sequence ID" value="MED6251381.1"/>
    <property type="molecule type" value="Genomic_DNA"/>
</dbReference>
<evidence type="ECO:0000313" key="1">
    <source>
        <dbReference type="EMBL" id="MED6251381.1"/>
    </source>
</evidence>
<gene>
    <name evidence="1" type="ORF">ATANTOWER_029878</name>
</gene>
<proteinExistence type="predicted"/>
<comment type="caution">
    <text evidence="1">The sequence shown here is derived from an EMBL/GenBank/DDBJ whole genome shotgun (WGS) entry which is preliminary data.</text>
</comment>
<evidence type="ECO:0000313" key="2">
    <source>
        <dbReference type="Proteomes" id="UP001345963"/>
    </source>
</evidence>
<organism evidence="1 2">
    <name type="scientific">Ataeniobius toweri</name>
    <dbReference type="NCBI Taxonomy" id="208326"/>
    <lineage>
        <taxon>Eukaryota</taxon>
        <taxon>Metazoa</taxon>
        <taxon>Chordata</taxon>
        <taxon>Craniata</taxon>
        <taxon>Vertebrata</taxon>
        <taxon>Euteleostomi</taxon>
        <taxon>Actinopterygii</taxon>
        <taxon>Neopterygii</taxon>
        <taxon>Teleostei</taxon>
        <taxon>Neoteleostei</taxon>
        <taxon>Acanthomorphata</taxon>
        <taxon>Ovalentaria</taxon>
        <taxon>Atherinomorphae</taxon>
        <taxon>Cyprinodontiformes</taxon>
        <taxon>Goodeidae</taxon>
        <taxon>Ataeniobius</taxon>
    </lineage>
</organism>
<dbReference type="Proteomes" id="UP001345963">
    <property type="component" value="Unassembled WGS sequence"/>
</dbReference>
<sequence length="137" mass="15703">MNQLGMTSQNVTACLYEKHWNANVLRETQTEAQAKMEKGDIRNSLFMGPPSTKSVCSFSFKHTHIHTAHRLLTTPFLTEFAFLHPHLRGTLKQKWLNSVRTCLPSFKPSYYLKKKPQIIMTLFINSIDLHSLKAGIS</sequence>
<accession>A0ABU7BLN5</accession>
<keyword evidence="2" id="KW-1185">Reference proteome</keyword>
<name>A0ABU7BLN5_9TELE</name>